<sequence>MDPFILAIVIWVLTLLLLGLIIRGAIDSSNMSKKVDALAAEVRQLRKVIKENKHIIDKKV</sequence>
<dbReference type="Proteomes" id="UP000266482">
    <property type="component" value="Unassembled WGS sequence"/>
</dbReference>
<dbReference type="OrthoDB" id="2658257at2"/>
<evidence type="ECO:0000313" key="3">
    <source>
        <dbReference type="Proteomes" id="UP000266482"/>
    </source>
</evidence>
<evidence type="ECO:0000313" key="2">
    <source>
        <dbReference type="EMBL" id="RIX49933.1"/>
    </source>
</evidence>
<evidence type="ECO:0000256" key="1">
    <source>
        <dbReference type="SAM" id="Phobius"/>
    </source>
</evidence>
<organism evidence="2 3">
    <name type="scientific">Paenibacillus nanensis</name>
    <dbReference type="NCBI Taxonomy" id="393251"/>
    <lineage>
        <taxon>Bacteria</taxon>
        <taxon>Bacillati</taxon>
        <taxon>Bacillota</taxon>
        <taxon>Bacilli</taxon>
        <taxon>Bacillales</taxon>
        <taxon>Paenibacillaceae</taxon>
        <taxon>Paenibacillus</taxon>
    </lineage>
</organism>
<dbReference type="RefSeq" id="WP_119602263.1">
    <property type="nucleotide sequence ID" value="NZ_QXQA01000017.1"/>
</dbReference>
<name>A0A3A1UUJ6_9BACL</name>
<dbReference type="AlphaFoldDB" id="A0A3A1UUJ6"/>
<protein>
    <submittedName>
        <fullName evidence="2">Uncharacterized protein</fullName>
    </submittedName>
</protein>
<reference evidence="2 3" key="1">
    <citation type="submission" date="2018-09" db="EMBL/GenBank/DDBJ databases">
        <title>Paenibacillus aracenensis nov. sp. isolated from a cave in southern Spain.</title>
        <authorList>
            <person name="Jurado V."/>
            <person name="Gutierrez-Patricio S."/>
            <person name="Gonzalez-Pimentel J.L."/>
            <person name="Miller A.Z."/>
            <person name="Laiz L."/>
            <person name="Saiz-Jimenez C."/>
        </authorList>
    </citation>
    <scope>NUCLEOTIDE SEQUENCE [LARGE SCALE GENOMIC DNA]</scope>
    <source>
        <strain evidence="2 3">DSM 22867</strain>
    </source>
</reference>
<feature type="transmembrane region" description="Helical" evidence="1">
    <location>
        <begin position="6"/>
        <end position="26"/>
    </location>
</feature>
<keyword evidence="3" id="KW-1185">Reference proteome</keyword>
<proteinExistence type="predicted"/>
<accession>A0A3A1UUJ6</accession>
<keyword evidence="1" id="KW-1133">Transmembrane helix</keyword>
<gene>
    <name evidence="2" type="ORF">D3P08_21940</name>
</gene>
<keyword evidence="1" id="KW-0812">Transmembrane</keyword>
<keyword evidence="1" id="KW-0472">Membrane</keyword>
<comment type="caution">
    <text evidence="2">The sequence shown here is derived from an EMBL/GenBank/DDBJ whole genome shotgun (WGS) entry which is preliminary data.</text>
</comment>
<dbReference type="EMBL" id="QXQA01000017">
    <property type="protein sequence ID" value="RIX49933.1"/>
    <property type="molecule type" value="Genomic_DNA"/>
</dbReference>